<dbReference type="AlphaFoldDB" id="A0A7W4UWD7"/>
<name>A0A7W4UWD7_LEIAQ</name>
<proteinExistence type="predicted"/>
<comment type="caution">
    <text evidence="2">The sequence shown here is derived from an EMBL/GenBank/DDBJ whole genome shotgun (WGS) entry which is preliminary data.</text>
</comment>
<organism evidence="2 3">
    <name type="scientific">Leifsonia aquatica</name>
    <name type="common">Corynebacterium aquaticum</name>
    <dbReference type="NCBI Taxonomy" id="144185"/>
    <lineage>
        <taxon>Bacteria</taxon>
        <taxon>Bacillati</taxon>
        <taxon>Actinomycetota</taxon>
        <taxon>Actinomycetes</taxon>
        <taxon>Micrococcales</taxon>
        <taxon>Microbacteriaceae</taxon>
        <taxon>Leifsonia</taxon>
    </lineage>
</organism>
<dbReference type="InterPro" id="IPR022062">
    <property type="entry name" value="DUF3618"/>
</dbReference>
<keyword evidence="1" id="KW-0472">Membrane</keyword>
<dbReference type="Pfam" id="PF12277">
    <property type="entry name" value="DUF3618"/>
    <property type="match status" value="1"/>
</dbReference>
<evidence type="ECO:0000313" key="2">
    <source>
        <dbReference type="EMBL" id="MBB2967466.1"/>
    </source>
</evidence>
<sequence length="81" mass="8720">MTAPTTTRPPLPRGAGMNTIQLDLEVTRSELARTLDDLFATFNPRIQIRSHPVAAGSVLLGVLAATAGIATLLIRKRRRDG</sequence>
<reference evidence="2 3" key="1">
    <citation type="submission" date="2020-08" db="EMBL/GenBank/DDBJ databases">
        <title>Sequencing the genomes of 1000 actinobacteria strains.</title>
        <authorList>
            <person name="Klenk H.-P."/>
        </authorList>
    </citation>
    <scope>NUCLEOTIDE SEQUENCE [LARGE SCALE GENOMIC DNA]</scope>
    <source>
        <strain evidence="2 3">DSM 20146</strain>
    </source>
</reference>
<keyword evidence="1" id="KW-0812">Transmembrane</keyword>
<gene>
    <name evidence="2" type="ORF">FHX33_002229</name>
</gene>
<dbReference type="Proteomes" id="UP000538196">
    <property type="component" value="Unassembled WGS sequence"/>
</dbReference>
<evidence type="ECO:0000313" key="3">
    <source>
        <dbReference type="Proteomes" id="UP000538196"/>
    </source>
</evidence>
<keyword evidence="1" id="KW-1133">Transmembrane helix</keyword>
<dbReference type="EMBL" id="JACHVP010000002">
    <property type="protein sequence ID" value="MBB2967466.1"/>
    <property type="molecule type" value="Genomic_DNA"/>
</dbReference>
<keyword evidence="3" id="KW-1185">Reference proteome</keyword>
<protein>
    <submittedName>
        <fullName evidence="2">Putative component of type VI protein secretion system</fullName>
    </submittedName>
</protein>
<feature type="transmembrane region" description="Helical" evidence="1">
    <location>
        <begin position="53"/>
        <end position="74"/>
    </location>
</feature>
<evidence type="ECO:0000256" key="1">
    <source>
        <dbReference type="SAM" id="Phobius"/>
    </source>
</evidence>
<accession>A0A7W4UWD7</accession>